<gene>
    <name evidence="2" type="ORF">BC739_008881</name>
</gene>
<evidence type="ECO:0000256" key="1">
    <source>
        <dbReference type="SAM" id="Phobius"/>
    </source>
</evidence>
<feature type="transmembrane region" description="Helical" evidence="1">
    <location>
        <begin position="40"/>
        <end position="63"/>
    </location>
</feature>
<feature type="transmembrane region" description="Helical" evidence="1">
    <location>
        <begin position="140"/>
        <end position="163"/>
    </location>
</feature>
<sequence length="176" mass="19415">MVENAALVEHVERPGSTEPPVPTRWARFGLDTLPVNRRRWLIAVVVIALLITLIGLLLVVGAWRDDKWIESRPGVQTAEVLSTAFDRTVVRFNTPDGAVHIPIDGVLYPQGLSAGQLVRVEYDSLHPDALVRVAGRTYTLTFLPVGMILAITWAIAAGLIWWLRRPTPTGPTPATR</sequence>
<keyword evidence="1" id="KW-1133">Transmembrane helix</keyword>
<evidence type="ECO:0000313" key="3">
    <source>
        <dbReference type="Proteomes" id="UP000517916"/>
    </source>
</evidence>
<reference evidence="2 3" key="1">
    <citation type="submission" date="2020-08" db="EMBL/GenBank/DDBJ databases">
        <title>Genomic Encyclopedia of Archaeal and Bacterial Type Strains, Phase II (KMG-II): from individual species to whole genera.</title>
        <authorList>
            <person name="Goeker M."/>
        </authorList>
    </citation>
    <scope>NUCLEOTIDE SEQUENCE [LARGE SCALE GENOMIC DNA]</scope>
    <source>
        <strain evidence="2 3">DSM 43850</strain>
    </source>
</reference>
<proteinExistence type="predicted"/>
<name>A0ABR6BYL1_9PSEU</name>
<evidence type="ECO:0000313" key="2">
    <source>
        <dbReference type="EMBL" id="MBA8931629.1"/>
    </source>
</evidence>
<dbReference type="Proteomes" id="UP000517916">
    <property type="component" value="Unassembled WGS sequence"/>
</dbReference>
<accession>A0ABR6BYL1</accession>
<protein>
    <recommendedName>
        <fullName evidence="4">DUF3592 domain-containing protein</fullName>
    </recommendedName>
</protein>
<keyword evidence="3" id="KW-1185">Reference proteome</keyword>
<evidence type="ECO:0008006" key="4">
    <source>
        <dbReference type="Google" id="ProtNLM"/>
    </source>
</evidence>
<keyword evidence="1" id="KW-0812">Transmembrane</keyword>
<keyword evidence="1" id="KW-0472">Membrane</keyword>
<dbReference type="RefSeq" id="WP_318296947.1">
    <property type="nucleotide sequence ID" value="NZ_BAAABQ010000052.1"/>
</dbReference>
<dbReference type="EMBL" id="JACJID010000009">
    <property type="protein sequence ID" value="MBA8931629.1"/>
    <property type="molecule type" value="Genomic_DNA"/>
</dbReference>
<organism evidence="2 3">
    <name type="scientific">Kutzneria viridogrisea</name>
    <dbReference type="NCBI Taxonomy" id="47990"/>
    <lineage>
        <taxon>Bacteria</taxon>
        <taxon>Bacillati</taxon>
        <taxon>Actinomycetota</taxon>
        <taxon>Actinomycetes</taxon>
        <taxon>Pseudonocardiales</taxon>
        <taxon>Pseudonocardiaceae</taxon>
        <taxon>Kutzneria</taxon>
    </lineage>
</organism>
<comment type="caution">
    <text evidence="2">The sequence shown here is derived from an EMBL/GenBank/DDBJ whole genome shotgun (WGS) entry which is preliminary data.</text>
</comment>